<comment type="caution">
    <text evidence="1">The sequence shown here is derived from an EMBL/GenBank/DDBJ whole genome shotgun (WGS) entry which is preliminary data.</text>
</comment>
<evidence type="ECO:0000313" key="2">
    <source>
        <dbReference type="Proteomes" id="UP000615026"/>
    </source>
</evidence>
<dbReference type="EMBL" id="JADEXP010000042">
    <property type="protein sequence ID" value="MBE9066428.1"/>
    <property type="molecule type" value="Genomic_DNA"/>
</dbReference>
<dbReference type="InterPro" id="IPR001087">
    <property type="entry name" value="GDSL"/>
</dbReference>
<dbReference type="Proteomes" id="UP000615026">
    <property type="component" value="Unassembled WGS sequence"/>
</dbReference>
<keyword evidence="1" id="KW-0378">Hydrolase</keyword>
<reference evidence="1" key="1">
    <citation type="submission" date="2020-10" db="EMBL/GenBank/DDBJ databases">
        <authorList>
            <person name="Castelo-Branco R."/>
            <person name="Eusebio N."/>
            <person name="Adriana R."/>
            <person name="Vieira A."/>
            <person name="Brugerolle De Fraissinette N."/>
            <person name="Rezende De Castro R."/>
            <person name="Schneider M.P."/>
            <person name="Vasconcelos V."/>
            <person name="Leao P.N."/>
        </authorList>
    </citation>
    <scope>NUCLEOTIDE SEQUENCE</scope>
    <source>
        <strain evidence="1">LEGE 11479</strain>
    </source>
</reference>
<dbReference type="RefSeq" id="WP_193992175.1">
    <property type="nucleotide sequence ID" value="NZ_JADEXP010000042.1"/>
</dbReference>
<dbReference type="CDD" id="cd00229">
    <property type="entry name" value="SGNH_hydrolase"/>
    <property type="match status" value="1"/>
</dbReference>
<evidence type="ECO:0000313" key="1">
    <source>
        <dbReference type="EMBL" id="MBE9066428.1"/>
    </source>
</evidence>
<dbReference type="SUPFAM" id="SSF52266">
    <property type="entry name" value="SGNH hydrolase"/>
    <property type="match status" value="1"/>
</dbReference>
<name>A0A928X4H8_LEPEC</name>
<dbReference type="AlphaFoldDB" id="A0A928X4H8"/>
<protein>
    <submittedName>
        <fullName evidence="1">SGNH/GDSL hydrolase family protein</fullName>
    </submittedName>
</protein>
<keyword evidence="2" id="KW-1185">Reference proteome</keyword>
<organism evidence="1 2">
    <name type="scientific">Leptolyngbya cf. ectocarpi LEGE 11479</name>
    <dbReference type="NCBI Taxonomy" id="1828722"/>
    <lineage>
        <taxon>Bacteria</taxon>
        <taxon>Bacillati</taxon>
        <taxon>Cyanobacteriota</taxon>
        <taxon>Cyanophyceae</taxon>
        <taxon>Leptolyngbyales</taxon>
        <taxon>Leptolyngbyaceae</taxon>
        <taxon>Leptolyngbya group</taxon>
        <taxon>Leptolyngbya</taxon>
    </lineage>
</organism>
<dbReference type="Gene3D" id="3.40.50.1110">
    <property type="entry name" value="SGNH hydrolase"/>
    <property type="match status" value="1"/>
</dbReference>
<gene>
    <name evidence="1" type="ORF">IQ260_07160</name>
</gene>
<proteinExistence type="predicted"/>
<dbReference type="InterPro" id="IPR036514">
    <property type="entry name" value="SGNH_hydro_sf"/>
</dbReference>
<sequence length="360" mass="41695">MAEKITINELISIISEGLDDGADGEQTIERLFKLITQSDMEESPEPPGMLDMGQSLPPKIRINTDEIAIPPGGEIDNNLTERFHEALKTWRQKRYDRKVQLFERTQWDLVKIVSEGDSWFQYPLVRNDIIDQIFEPRKNFIFNRDNPYAVFSLGNAGARLEEMVREAEYIQALRDVKPSWFMLSGGGNDLLDEGQGFEDLIVKFSDADSQREIEDEEIKDYIIQDNLDNRLKFVMDLYQEIFERVTQEAEFNSIKILCHGYDYVIPTQSGLILGAPMKARNNIDNENTMFKVIKYIIDRFNDELIRLVKAQPNFEGRFFYVDCRNAASKSDFNTNPIDDFHPSSEGFKKIADRFLAVLNN</sequence>
<dbReference type="GO" id="GO:0016788">
    <property type="term" value="F:hydrolase activity, acting on ester bonds"/>
    <property type="evidence" value="ECO:0007669"/>
    <property type="project" value="InterPro"/>
</dbReference>
<accession>A0A928X4H8</accession>
<dbReference type="Pfam" id="PF00657">
    <property type="entry name" value="Lipase_GDSL"/>
    <property type="match status" value="1"/>
</dbReference>